<comment type="caution">
    <text evidence="5">The sequence shown here is derived from an EMBL/GenBank/DDBJ whole genome shotgun (WGS) entry which is preliminary data.</text>
</comment>
<dbReference type="OrthoDB" id="430051at2759"/>
<dbReference type="OMA" id="HATIEHN"/>
<evidence type="ECO:0000259" key="4">
    <source>
        <dbReference type="PROSITE" id="PS52039"/>
    </source>
</evidence>
<dbReference type="GO" id="GO:0003677">
    <property type="term" value="F:DNA binding"/>
    <property type="evidence" value="ECO:0007669"/>
    <property type="project" value="InterPro"/>
</dbReference>
<dbReference type="SUPFAM" id="SSF56712">
    <property type="entry name" value="Prokaryotic type I DNA topoisomerase"/>
    <property type="match status" value="1"/>
</dbReference>
<organism evidence="5 6">
    <name type="scientific">Ceratopteris richardii</name>
    <name type="common">Triangle waterfern</name>
    <dbReference type="NCBI Taxonomy" id="49495"/>
    <lineage>
        <taxon>Eukaryota</taxon>
        <taxon>Viridiplantae</taxon>
        <taxon>Streptophyta</taxon>
        <taxon>Embryophyta</taxon>
        <taxon>Tracheophyta</taxon>
        <taxon>Polypodiopsida</taxon>
        <taxon>Polypodiidae</taxon>
        <taxon>Polypodiales</taxon>
        <taxon>Pteridineae</taxon>
        <taxon>Pteridaceae</taxon>
        <taxon>Parkerioideae</taxon>
        <taxon>Ceratopteris</taxon>
    </lineage>
</organism>
<dbReference type="InterPro" id="IPR013497">
    <property type="entry name" value="Topo_IA_cen"/>
</dbReference>
<dbReference type="InterPro" id="IPR006171">
    <property type="entry name" value="TOPRIM_dom"/>
</dbReference>
<dbReference type="SMART" id="SM00493">
    <property type="entry name" value="TOPRIM"/>
    <property type="match status" value="1"/>
</dbReference>
<dbReference type="Gene3D" id="2.70.20.10">
    <property type="entry name" value="Topoisomerase I, domain 3"/>
    <property type="match status" value="1"/>
</dbReference>
<feature type="region of interest" description="Disordered" evidence="2">
    <location>
        <begin position="119"/>
        <end position="142"/>
    </location>
</feature>
<dbReference type="Gene3D" id="3.40.50.140">
    <property type="match status" value="1"/>
</dbReference>
<dbReference type="InterPro" id="IPR013824">
    <property type="entry name" value="Topo_IA_cen_sub1"/>
</dbReference>
<dbReference type="GO" id="GO:0003917">
    <property type="term" value="F:DNA topoisomerase type I (single strand cut, ATP-independent) activity"/>
    <property type="evidence" value="ECO:0007669"/>
    <property type="project" value="InterPro"/>
</dbReference>
<feature type="domain" description="Toprim" evidence="3">
    <location>
        <begin position="145"/>
        <end position="261"/>
    </location>
</feature>
<evidence type="ECO:0000256" key="1">
    <source>
        <dbReference type="ARBA" id="ARBA00023235"/>
    </source>
</evidence>
<feature type="domain" description="Topo IA-type catalytic" evidence="4">
    <location>
        <begin position="277"/>
        <end position="432"/>
    </location>
</feature>
<dbReference type="Gene3D" id="1.10.290.10">
    <property type="entry name" value="Topoisomerase I, domain 4"/>
    <property type="match status" value="1"/>
</dbReference>
<evidence type="ECO:0000313" key="5">
    <source>
        <dbReference type="EMBL" id="KAH7307405.1"/>
    </source>
</evidence>
<dbReference type="PANTHER" id="PTHR42785:SF1">
    <property type="entry name" value="DNA TOPOISOMERASE"/>
    <property type="match status" value="1"/>
</dbReference>
<evidence type="ECO:0000259" key="3">
    <source>
        <dbReference type="PROSITE" id="PS50880"/>
    </source>
</evidence>
<dbReference type="InterPro" id="IPR034149">
    <property type="entry name" value="TOPRIM_TopoI"/>
</dbReference>
<keyword evidence="1" id="KW-0413">Isomerase</keyword>
<dbReference type="Proteomes" id="UP000825935">
    <property type="component" value="Chromosome 22"/>
</dbReference>
<evidence type="ECO:0008006" key="7">
    <source>
        <dbReference type="Google" id="ProtNLM"/>
    </source>
</evidence>
<gene>
    <name evidence="5" type="ORF">KP509_22G057500</name>
</gene>
<accession>A0A8T2S5I1</accession>
<dbReference type="InterPro" id="IPR023405">
    <property type="entry name" value="Topo_IA_core_domain"/>
</dbReference>
<dbReference type="SMART" id="SM00436">
    <property type="entry name" value="TOP1Bc"/>
    <property type="match status" value="1"/>
</dbReference>
<dbReference type="InterPro" id="IPR013826">
    <property type="entry name" value="Topo_IA_cen_sub3"/>
</dbReference>
<dbReference type="PROSITE" id="PS52039">
    <property type="entry name" value="TOPO_IA_2"/>
    <property type="match status" value="1"/>
</dbReference>
<proteinExistence type="predicted"/>
<dbReference type="EMBL" id="CM035427">
    <property type="protein sequence ID" value="KAH7307405.1"/>
    <property type="molecule type" value="Genomic_DNA"/>
</dbReference>
<dbReference type="Pfam" id="PF01751">
    <property type="entry name" value="Toprim"/>
    <property type="match status" value="1"/>
</dbReference>
<dbReference type="PRINTS" id="PR00417">
    <property type="entry name" value="PRTPISMRASEI"/>
</dbReference>
<dbReference type="PANTHER" id="PTHR42785">
    <property type="entry name" value="DNA TOPOISOMERASE, TYPE IA, CORE"/>
    <property type="match status" value="1"/>
</dbReference>
<dbReference type="Gene3D" id="1.10.460.10">
    <property type="entry name" value="Topoisomerase I, domain 2"/>
    <property type="match status" value="1"/>
</dbReference>
<reference evidence="5" key="1">
    <citation type="submission" date="2021-08" db="EMBL/GenBank/DDBJ databases">
        <title>WGS assembly of Ceratopteris richardii.</title>
        <authorList>
            <person name="Marchant D.B."/>
            <person name="Chen G."/>
            <person name="Jenkins J."/>
            <person name="Shu S."/>
            <person name="Leebens-Mack J."/>
            <person name="Grimwood J."/>
            <person name="Schmutz J."/>
            <person name="Soltis P."/>
            <person name="Soltis D."/>
            <person name="Chen Z.-H."/>
        </authorList>
    </citation>
    <scope>NUCLEOTIDE SEQUENCE</scope>
    <source>
        <strain evidence="5">Whitten #5841</strain>
        <tissue evidence="5">Leaf</tissue>
    </source>
</reference>
<dbReference type="CDD" id="cd03363">
    <property type="entry name" value="TOPRIM_TopoIA_TopoI"/>
    <property type="match status" value="1"/>
</dbReference>
<protein>
    <recommendedName>
        <fullName evidence="7">Toprim domain-containing protein</fullName>
    </recommendedName>
</protein>
<dbReference type="AlphaFoldDB" id="A0A8T2S5I1"/>
<feature type="compositionally biased region" description="Polar residues" evidence="2">
    <location>
        <begin position="130"/>
        <end position="142"/>
    </location>
</feature>
<name>A0A8T2S5I1_CERRI</name>
<keyword evidence="6" id="KW-1185">Reference proteome</keyword>
<dbReference type="InterPro" id="IPR003601">
    <property type="entry name" value="Topo_IA_2"/>
</dbReference>
<dbReference type="InterPro" id="IPR013825">
    <property type="entry name" value="Topo_IA_cen_sub2"/>
</dbReference>
<sequence>MVKSSCGRTSSFYLSRSFVVSSMGYRSGNLAVHGGGASMSQIVHGVFLKRTLLLSAQIPTKRTLPTACLSSLSNAVTLSLHNGGALFLHTRTFMGLHLLKRGLLQDRDSTSWRFSGSMKTGSALSVRGDQGNSERSFSGGSRANNSVVVVESPSKAKTIEKYLGLGYTVLPTYGHIRDLAAQAGSVRPNDDYEMIWKVPEDAYTHINKIKDATTKAELLVLATDPDREGEAIAWHVSEVLKDVGVLEGSKPKVVRVTFNEITKNAVLHAMQNPRDICSTLVTAYLARRALDHLIGFGLSPVLWRKLPGSRSAGRVQSVALKLICDREKEREEFVQQEYWTVEAYAKLGQGQEETELFRIRPTHVDGNKIEKFSFGHADASSLSERLKNNQVKVVSVEMHHKRRNPPSPYITSTLQMDAQAKLGYGAIRTMTV</sequence>
<dbReference type="Pfam" id="PF01131">
    <property type="entry name" value="Topoisom_bac"/>
    <property type="match status" value="1"/>
</dbReference>
<dbReference type="PROSITE" id="PS50880">
    <property type="entry name" value="TOPRIM"/>
    <property type="match status" value="1"/>
</dbReference>
<dbReference type="GO" id="GO:0006265">
    <property type="term" value="P:DNA topological change"/>
    <property type="evidence" value="ECO:0007669"/>
    <property type="project" value="InterPro"/>
</dbReference>
<evidence type="ECO:0000313" key="6">
    <source>
        <dbReference type="Proteomes" id="UP000825935"/>
    </source>
</evidence>
<dbReference type="InterPro" id="IPR000380">
    <property type="entry name" value="Topo_IA"/>
</dbReference>
<evidence type="ECO:0000256" key="2">
    <source>
        <dbReference type="SAM" id="MobiDB-lite"/>
    </source>
</evidence>